<dbReference type="OMA" id="LLICNCY"/>
<dbReference type="AlphaFoldDB" id="A0A1I8BYR9"/>
<evidence type="ECO:0000313" key="1">
    <source>
        <dbReference type="Proteomes" id="UP000095281"/>
    </source>
</evidence>
<reference evidence="2" key="1">
    <citation type="submission" date="2016-11" db="UniProtKB">
        <authorList>
            <consortium name="WormBaseParasite"/>
        </authorList>
    </citation>
    <scope>IDENTIFICATION</scope>
</reference>
<dbReference type="SUPFAM" id="SSF53098">
    <property type="entry name" value="Ribonuclease H-like"/>
    <property type="match status" value="1"/>
</dbReference>
<keyword evidence="1" id="KW-1185">Reference proteome</keyword>
<sequence>MSIADATGEMKEKILKKFDDVLAKNPGFETISKIGKVLSGQQIDLDMPPKIISLYKYAPLTSCDDERSFSSYKSILTDNRARITPEHMEMLLICNCYHNIE</sequence>
<name>A0A1I8BYR9_MELHA</name>
<protein>
    <submittedName>
        <fullName evidence="2">Dimer_Tnp_hAT domain-containing protein</fullName>
    </submittedName>
</protein>
<dbReference type="WBParaSite" id="MhA1_Contig799.frz3.gene2">
    <property type="protein sequence ID" value="MhA1_Contig799.frz3.gene2"/>
    <property type="gene ID" value="MhA1_Contig799.frz3.gene2"/>
</dbReference>
<organism evidence="1 2">
    <name type="scientific">Meloidogyne hapla</name>
    <name type="common">Root-knot nematode worm</name>
    <dbReference type="NCBI Taxonomy" id="6305"/>
    <lineage>
        <taxon>Eukaryota</taxon>
        <taxon>Metazoa</taxon>
        <taxon>Ecdysozoa</taxon>
        <taxon>Nematoda</taxon>
        <taxon>Chromadorea</taxon>
        <taxon>Rhabditida</taxon>
        <taxon>Tylenchina</taxon>
        <taxon>Tylenchomorpha</taxon>
        <taxon>Tylenchoidea</taxon>
        <taxon>Meloidogynidae</taxon>
        <taxon>Meloidogyninae</taxon>
        <taxon>Meloidogyne</taxon>
    </lineage>
</organism>
<dbReference type="InterPro" id="IPR012337">
    <property type="entry name" value="RNaseH-like_sf"/>
</dbReference>
<dbReference type="Proteomes" id="UP000095281">
    <property type="component" value="Unplaced"/>
</dbReference>
<proteinExistence type="predicted"/>
<accession>A0A1I8BYR9</accession>
<evidence type="ECO:0000313" key="2">
    <source>
        <dbReference type="WBParaSite" id="MhA1_Contig799.frz3.gene2"/>
    </source>
</evidence>